<feature type="non-terminal residue" evidence="2">
    <location>
        <position position="1"/>
    </location>
</feature>
<proteinExistence type="predicted"/>
<dbReference type="Pfam" id="PF01208">
    <property type="entry name" value="URO-D"/>
    <property type="match status" value="1"/>
</dbReference>
<dbReference type="InterPro" id="IPR038071">
    <property type="entry name" value="UROD/MetE-like_sf"/>
</dbReference>
<dbReference type="SUPFAM" id="SSF51726">
    <property type="entry name" value="UROD/MetE-like"/>
    <property type="match status" value="1"/>
</dbReference>
<comment type="caution">
    <text evidence="2">The sequence shown here is derived from an EMBL/GenBank/DDBJ whole genome shotgun (WGS) entry which is preliminary data.</text>
</comment>
<reference evidence="2" key="1">
    <citation type="journal article" date="2014" name="Front. Microbiol.">
        <title>High frequency of phylogenetically diverse reductive dehalogenase-homologous genes in deep subseafloor sedimentary metagenomes.</title>
        <authorList>
            <person name="Kawai M."/>
            <person name="Futagami T."/>
            <person name="Toyoda A."/>
            <person name="Takaki Y."/>
            <person name="Nishi S."/>
            <person name="Hori S."/>
            <person name="Arai W."/>
            <person name="Tsubouchi T."/>
            <person name="Morono Y."/>
            <person name="Uchiyama I."/>
            <person name="Ito T."/>
            <person name="Fujiyama A."/>
            <person name="Inagaki F."/>
            <person name="Takami H."/>
        </authorList>
    </citation>
    <scope>NUCLEOTIDE SEQUENCE</scope>
    <source>
        <strain evidence="2">Expedition CK06-06</strain>
    </source>
</reference>
<dbReference type="AlphaFoldDB" id="X1GNX0"/>
<evidence type="ECO:0000313" key="2">
    <source>
        <dbReference type="EMBL" id="GAH59576.1"/>
    </source>
</evidence>
<name>X1GNX0_9ZZZZ</name>
<feature type="domain" description="Uroporphyrinogen decarboxylase (URO-D)" evidence="1">
    <location>
        <begin position="2"/>
        <end position="70"/>
    </location>
</feature>
<dbReference type="PANTHER" id="PTHR47099:SF1">
    <property type="entry name" value="METHYLCOBAMIDE:COM METHYLTRANSFERASE MTBA"/>
    <property type="match status" value="1"/>
</dbReference>
<dbReference type="InterPro" id="IPR000257">
    <property type="entry name" value="Uroporphyrinogen_deCOase"/>
</dbReference>
<accession>X1GNX0</accession>
<dbReference type="PANTHER" id="PTHR47099">
    <property type="entry name" value="METHYLCOBAMIDE:COM METHYLTRANSFERASE MTBA"/>
    <property type="match status" value="1"/>
</dbReference>
<dbReference type="EMBL" id="BARU01017377">
    <property type="protein sequence ID" value="GAH59576.1"/>
    <property type="molecule type" value="Genomic_DNA"/>
</dbReference>
<protein>
    <recommendedName>
        <fullName evidence="1">Uroporphyrinogen decarboxylase (URO-D) domain-containing protein</fullName>
    </recommendedName>
</protein>
<evidence type="ECO:0000259" key="1">
    <source>
        <dbReference type="Pfam" id="PF01208"/>
    </source>
</evidence>
<gene>
    <name evidence="2" type="ORF">S03H2_28833</name>
</gene>
<dbReference type="InterPro" id="IPR052024">
    <property type="entry name" value="Methanogen_methyltrans"/>
</dbReference>
<sequence>QTGDRIAMMGNIPPRDVLANGSAVEIESEVKKLLSNLKTRNRVLVSCGGGMPPEVSTGNINQFINTVKKYS</sequence>
<dbReference type="GO" id="GO:0004853">
    <property type="term" value="F:uroporphyrinogen decarboxylase activity"/>
    <property type="evidence" value="ECO:0007669"/>
    <property type="project" value="InterPro"/>
</dbReference>
<dbReference type="Gene3D" id="3.20.20.210">
    <property type="match status" value="1"/>
</dbReference>
<organism evidence="2">
    <name type="scientific">marine sediment metagenome</name>
    <dbReference type="NCBI Taxonomy" id="412755"/>
    <lineage>
        <taxon>unclassified sequences</taxon>
        <taxon>metagenomes</taxon>
        <taxon>ecological metagenomes</taxon>
    </lineage>
</organism>
<dbReference type="GO" id="GO:0006779">
    <property type="term" value="P:porphyrin-containing compound biosynthetic process"/>
    <property type="evidence" value="ECO:0007669"/>
    <property type="project" value="InterPro"/>
</dbReference>